<protein>
    <submittedName>
        <fullName evidence="2">Uncharacterized protein</fullName>
    </submittedName>
</protein>
<organism evidence="2 3">
    <name type="scientific">Endozoicomonas lisbonensis</name>
    <dbReference type="NCBI Taxonomy" id="3120522"/>
    <lineage>
        <taxon>Bacteria</taxon>
        <taxon>Pseudomonadati</taxon>
        <taxon>Pseudomonadota</taxon>
        <taxon>Gammaproteobacteria</taxon>
        <taxon>Oceanospirillales</taxon>
        <taxon>Endozoicomonadaceae</taxon>
        <taxon>Endozoicomonas</taxon>
    </lineage>
</organism>
<sequence>MDKTEEQQLQAQRIADKQERVLDLQIQWYEEQLNLKPKNKEGRWSRAKRFSLYLGSLAALIAGWMNEIKEFWSWFSELIQKIV</sequence>
<keyword evidence="1" id="KW-0812">Transmembrane</keyword>
<name>A0ABV2SPC5_9GAMM</name>
<reference evidence="2 3" key="1">
    <citation type="submission" date="2024-06" db="EMBL/GenBank/DDBJ databases">
        <title>Genomic Encyclopedia of Type Strains, Phase V (KMG-V): Genome sequencing to study the core and pangenomes of soil and plant-associated prokaryotes.</title>
        <authorList>
            <person name="Whitman W."/>
        </authorList>
    </citation>
    <scope>NUCLEOTIDE SEQUENCE [LARGE SCALE GENOMIC DNA]</scope>
    <source>
        <strain evidence="2 3">NE40</strain>
    </source>
</reference>
<feature type="transmembrane region" description="Helical" evidence="1">
    <location>
        <begin position="50"/>
        <end position="66"/>
    </location>
</feature>
<dbReference type="EMBL" id="JBEWTB010000003">
    <property type="protein sequence ID" value="MET4759625.1"/>
    <property type="molecule type" value="Genomic_DNA"/>
</dbReference>
<proteinExistence type="predicted"/>
<evidence type="ECO:0000256" key="1">
    <source>
        <dbReference type="SAM" id="Phobius"/>
    </source>
</evidence>
<evidence type="ECO:0000313" key="2">
    <source>
        <dbReference type="EMBL" id="MET4759625.1"/>
    </source>
</evidence>
<dbReference type="RefSeq" id="WP_354011401.1">
    <property type="nucleotide sequence ID" value="NZ_JBEWTA010000002.1"/>
</dbReference>
<dbReference type="Proteomes" id="UP001549366">
    <property type="component" value="Unassembled WGS sequence"/>
</dbReference>
<gene>
    <name evidence="2" type="ORF">V5J35_004944</name>
</gene>
<keyword evidence="1" id="KW-0472">Membrane</keyword>
<keyword evidence="3" id="KW-1185">Reference proteome</keyword>
<keyword evidence="1" id="KW-1133">Transmembrane helix</keyword>
<accession>A0ABV2SPC5</accession>
<comment type="caution">
    <text evidence="2">The sequence shown here is derived from an EMBL/GenBank/DDBJ whole genome shotgun (WGS) entry which is preliminary data.</text>
</comment>
<evidence type="ECO:0000313" key="3">
    <source>
        <dbReference type="Proteomes" id="UP001549366"/>
    </source>
</evidence>